<evidence type="ECO:0000313" key="3">
    <source>
        <dbReference type="EMBL" id="BAO55141.1"/>
    </source>
</evidence>
<proteinExistence type="predicted"/>
<feature type="domain" description="Gliding motility protein SprA N-terminal" evidence="2">
    <location>
        <begin position="1095"/>
        <end position="1588"/>
    </location>
</feature>
<evidence type="ECO:0000259" key="2">
    <source>
        <dbReference type="Pfam" id="PF14349"/>
    </source>
</evidence>
<dbReference type="STRING" id="1454201.NMS_1132"/>
<feature type="region of interest" description="Disordered" evidence="1">
    <location>
        <begin position="1120"/>
        <end position="1140"/>
    </location>
</feature>
<dbReference type="KEGG" id="nmf:NMS_1132"/>
<dbReference type="RefSeq" id="WP_052476746.1">
    <property type="nucleotide sequence ID" value="NZ_AP014548.1"/>
</dbReference>
<dbReference type="OrthoDB" id="9806090at2"/>
<reference evidence="3 4" key="1">
    <citation type="journal article" date="2014" name="Proc. Natl. Acad. Sci. U.S.A.">
        <title>Functional characterization of flavobacteria rhodopsins reveals a unique class of light-driven chloride pump in bacteria.</title>
        <authorList>
            <person name="Yoshizawa S."/>
            <person name="Kumagai Y."/>
            <person name="Kim H."/>
            <person name="Ogura Y."/>
            <person name="Hayashi T."/>
            <person name="Iwasaki W."/>
            <person name="DeLong E.F."/>
            <person name="Kogure K."/>
        </authorList>
    </citation>
    <scope>NUCLEOTIDE SEQUENCE [LARGE SCALE GENOMIC DNA]</scope>
    <source>
        <strain evidence="3 4">S1-08</strain>
    </source>
</reference>
<protein>
    <recommendedName>
        <fullName evidence="2">Gliding motility protein SprA N-terminal domain-containing protein</fullName>
    </recommendedName>
</protein>
<dbReference type="Proteomes" id="UP000031760">
    <property type="component" value="Chromosome"/>
</dbReference>
<dbReference type="InterPro" id="IPR026377">
    <property type="entry name" value="Cell_surface_SprA"/>
</dbReference>
<dbReference type="Pfam" id="PF14349">
    <property type="entry name" value="SprA_N"/>
    <property type="match status" value="2"/>
</dbReference>
<name>W8VZT6_9FLAO</name>
<feature type="region of interest" description="Disordered" evidence="1">
    <location>
        <begin position="1895"/>
        <end position="1927"/>
    </location>
</feature>
<feature type="domain" description="Gliding motility protein SprA N-terminal" evidence="2">
    <location>
        <begin position="43"/>
        <end position="430"/>
    </location>
</feature>
<keyword evidence="4" id="KW-1185">Reference proteome</keyword>
<sequence>MCLVVFAFAKAQVPSTTPQDSTETGFKVGKLTLPDPPSITTLYLYDPDLDRYIFSSRFAQYRIQYPFTLTREEYQQMVIKEQIRSYFQEKSATLAGKTEADKEKQKNLLPNFYVDSDLFNSIFGGSEISIIPQGNVAIDLGLLYNKTDNPSFSPRNRQNLTFDFNQRINLSLTGTVGTRLNVNANYDTEGSFDFQNQIKLDYTPTEDDILQSIEVGNVSMPLNSQLIRGAQSLFGVKTELQFGKTRITSVFSEQQSESRTVQAAGGATINDFDFFSLDYDENRHFFLAHYFRDNYDKTLANYPFLNTNIQITRAEVWITNRGNRTQDVRNLVAIQDIGESDPSNIGLDQVPPGFLNAAPGSFPSNRNNDFNPVAISNGGETILNRQIRDVATVEQGFGSAQVNEGFDYVVLENARQLNPSEYKLNPQLGYISLNQRLNNDEVVAVAFQYTVGGQVFQVGEFANDGVTATEVNQNQGATQQVVTNQNLVVKLLKSNLTNVSEPIWDLMMKNIYNLGGSRLSAEDFKLNIFYQYPPELNYLTAAPGTLANPAVPLPDDVDQTTLLRVFNLDNLNQQLDPQPSGDGFFDFVPEITIEPETGRIIFTTVEPFGEHLFDELDNTPVGGTENYNDPTTYNANQAQYVYREMYRTTKAQALQNTEKNKYLIRGEYKSSGQQGIPIGGFNVPRGSVTVNAGGRTLQEGIDYTVDYARGVVIILDQALLNSNVPIQVSTENNSTFNQQTKRFTGINVEHQFSEDLIIGGTFLNLKERPITQKSTYGTEPINNTIIGANFLYNTELPFLTRLANRLPNIDTDVMSNLSLRGEAAYLFPGSPDSDNFNGQAAAYVDDFEGSQTSIDILSPLSWNLASTPVAFEGAGSPNNPLAYNYSRGRLAWYTIDPIFYGNQRPTGISDADVSDYRTRRVFIDEIFPQVDIQQGLTQVINTLDLSFYPDERGSYNYNPAAAGTNLLPNPQNSWGGITRTFLSTDFEQTNVEYVQFWVMDPFLYDPANDGGTISLNLGSISEDILKDNRKQYENGLPEDGGTDLTVPTAFGKVPLNQSLIYAFDTEGQERINQDIGLDGYSDAEEVRDFPQFGPEDPAADNYEYYLAATGDVLERYKRYNNTEGNSPTQVTQTNRGSTTLPDVEDINRDNTMNTIDSYFEYDIDVYPGMDVDNNPYINDSRLVNTTLPNGSTIETRWVQFRVPLNDPTREAIGGINDFRAIRFMRMYLSDFEVDTFLRFGAMDLVRGDYRRFTASLDPNDPNVDDDATTFEVQAVNIETNDARTPIPYRLPPGVIREELRTQNQNIRQNEQSLSLRVEDLEAFDRRAVFKNIRIDMRQYENLQMFVHAESLVNDTPLNDGELEAFIRIGVDFTNNYYEVRIPLTTTPFGTTIPSEIWPAANEFDIDLSLLQEIKSRVLSDPTLINSEVNFFNQADLEPDSAGEPNQQIYGIKGNPNFGDVRAIMLGVRNSGKSTIGGEVWFNELRLSGLKNQGGYAAVMNLDANVADFATISANGRRSTVGFGAIEQGPNERSREDVTQYDVTTSIGVGQLFPKKWGLNIPFSYRIEEETVTPQFDPQFEDIELDTRLANATSDEERDAIQEQSEDYTRRQSINLIGVGKDRTGDSKPMPYDIENFIFSGSYNQTDQRNFEIEQFKNQAVNVNATYNYAFPEFKVEPFKEADTTLAGDYLKFIRDINFNLLPNNFTASGSIVRQFNKQTFRDLQLDTNPVDLDGDGIPDAQNIAIAPLTNRNFTLGNRYAITWDLTQSLNLNISANNDRIVRSYIDNETNTIDENYTLWSNFLDEGIPDSHTQQFKATYQVPFSKLPFLAFAKATYTYTADFNWQRNSQQFQQLEGIPNLGNSVQNANTHRINGNLDLDKLYKYVGLEKKKFGAAARKDAQQRSRSTSRSRLPRANQESGNLAEVEKKEDINIPKENFANKTYNTVVGVLTSIKRATINYEENNGTYLPGYTPSVGFIGTFRPTTAFTFGSQAEVRDFAARQGWLTLYQDFNEQYFETERKELSVNFNVDLLPDLKIDIITNREYQETFTENYRINPDDLSYQSLTPQTFGNFSISTIMIGTAFNPSSIDNSQVFNNFRTYRLDVANRLARDFYGGNNFSRDENGYPNGFSRNSQTVLLPAFLAAYEGRNPDDQRKSAFKDIPLPNWDVKYTGLMKLKWFQKRFKRFSLQHGYRSAYTINRFQTNLDFVDGNGGLSYEQQNRQALNQNGDFKPQDLFFNIYLEERFTPLIKVDFEMKNSLSISAELKKDRAVSLSFDNNLLAEISGNELVLGVGYRIKDVPFRTNFSGRSQVIKSDLNLRLDGSVRDNVTIIRYLDLENSQATAGQTIYGAKFTAEYALSRAFQALFYYDHSFSKFAISTAFPQTTIRSGVTLRYTFGN</sequence>
<gene>
    <name evidence="3" type="ORF">NMS_1132</name>
</gene>
<evidence type="ECO:0000256" key="1">
    <source>
        <dbReference type="SAM" id="MobiDB-lite"/>
    </source>
</evidence>
<organism evidence="3 4">
    <name type="scientific">Nonlabens marinus S1-08</name>
    <dbReference type="NCBI Taxonomy" id="1454201"/>
    <lineage>
        <taxon>Bacteria</taxon>
        <taxon>Pseudomonadati</taxon>
        <taxon>Bacteroidota</taxon>
        <taxon>Flavobacteriia</taxon>
        <taxon>Flavobacteriales</taxon>
        <taxon>Flavobacteriaceae</taxon>
        <taxon>Nonlabens</taxon>
    </lineage>
</organism>
<accession>W8VZT6</accession>
<dbReference type="HOGENOM" id="CLU_228605_0_0_10"/>
<dbReference type="NCBIfam" id="TIGR04189">
    <property type="entry name" value="surface_SprA"/>
    <property type="match status" value="1"/>
</dbReference>
<dbReference type="EMBL" id="AP014548">
    <property type="protein sequence ID" value="BAO55141.1"/>
    <property type="molecule type" value="Genomic_DNA"/>
</dbReference>
<dbReference type="InterPro" id="IPR025684">
    <property type="entry name" value="SprA_N_dom"/>
</dbReference>
<evidence type="ECO:0000313" key="4">
    <source>
        <dbReference type="Proteomes" id="UP000031760"/>
    </source>
</evidence>